<dbReference type="Pfam" id="PF00628">
    <property type="entry name" value="PHD"/>
    <property type="match status" value="1"/>
</dbReference>
<dbReference type="Pfam" id="PF13639">
    <property type="entry name" value="zf-RING_2"/>
    <property type="match status" value="1"/>
</dbReference>
<feature type="region of interest" description="Disordered" evidence="5">
    <location>
        <begin position="351"/>
        <end position="426"/>
    </location>
</feature>
<dbReference type="InterPro" id="IPR017907">
    <property type="entry name" value="Znf_RING_CS"/>
</dbReference>
<feature type="compositionally biased region" description="Acidic residues" evidence="5">
    <location>
        <begin position="63"/>
        <end position="74"/>
    </location>
</feature>
<dbReference type="OrthoDB" id="365591at2759"/>
<feature type="compositionally biased region" description="Basic and acidic residues" evidence="5">
    <location>
        <begin position="356"/>
        <end position="369"/>
    </location>
</feature>
<keyword evidence="1" id="KW-0479">Metal-binding</keyword>
<dbReference type="RefSeq" id="XP_028868562.1">
    <property type="nucleotide sequence ID" value="XM_029012729.1"/>
</dbReference>
<evidence type="ECO:0000256" key="2">
    <source>
        <dbReference type="ARBA" id="ARBA00022771"/>
    </source>
</evidence>
<dbReference type="PANTHER" id="PTHR12618">
    <property type="entry name" value="PHD AND RING FINGER DOMAIN-CONTAINING PROTEIN 1"/>
    <property type="match status" value="1"/>
</dbReference>
<dbReference type="SMART" id="SM00184">
    <property type="entry name" value="RING"/>
    <property type="match status" value="2"/>
</dbReference>
<sequence length="558" mass="61955">MCDSWEVDGRLLAKIDEYFDFNRRLVPDPATGSCGPNGSFSRNKRARILDSPTDDAVTVNSDASDDAASDGEGSYEPECIVCSEAFTDTSDIGVPMSCMHIFCYTCIKKWSDHTNVCPICKVEFNELRRLRWRQFVEYLSSSTRWSLKRLRRTVTPCIKNFKALKENLLSCLGAIPSQREWVSRKTLSEETEDSVGGCEVCGGDNYWEQMLLCDGCNLGFHLFCLDPPLTCIPPGDWYCKTCLESTLQPPQDSHDAVTSQNNAASARATGRRSSRSRTTRLARRNRVGLDSPITDRHSSVESDMAVQGHMLSDANNAHNMPADTEVRGRHVDVHAEPVTASDDVLIDLGNDFSSEDNTHAGRHESDRVTLTRMPPSLASRSSRSASYSISMEERERRPESSTACDEETAGTECGGLFSEEDSPSSAEIDHNVGLAEDSKNTTNEASVTAGNFVGDVVNGTAASMEEVNVENLNLDDLAFNANSLSVPSSQNQETLDPASILGDMSMEEIDRLFEDKPKRCMSFIYRYRTMMEREIRGSGRIRSMQNPRIQGSSVRYIF</sequence>
<dbReference type="PANTHER" id="PTHR12618:SF20">
    <property type="entry name" value="PHD AND RING FINGER DOMAIN-CONTAINING PROTEIN 1"/>
    <property type="match status" value="1"/>
</dbReference>
<comment type="caution">
    <text evidence="8">The sequence shown here is derived from an EMBL/GenBank/DDBJ whole genome shotgun (WGS) entry which is preliminary data.</text>
</comment>
<keyword evidence="2 4" id="KW-0863">Zinc-finger</keyword>
<dbReference type="AlphaFoldDB" id="A0A2H6KH70"/>
<evidence type="ECO:0000256" key="1">
    <source>
        <dbReference type="ARBA" id="ARBA00022723"/>
    </source>
</evidence>
<dbReference type="PROSITE" id="PS00518">
    <property type="entry name" value="ZF_RING_1"/>
    <property type="match status" value="1"/>
</dbReference>
<evidence type="ECO:0000259" key="7">
    <source>
        <dbReference type="PROSITE" id="PS50089"/>
    </source>
</evidence>
<organism evidence="8 9">
    <name type="scientific">Babesia ovata</name>
    <dbReference type="NCBI Taxonomy" id="189622"/>
    <lineage>
        <taxon>Eukaryota</taxon>
        <taxon>Sar</taxon>
        <taxon>Alveolata</taxon>
        <taxon>Apicomplexa</taxon>
        <taxon>Aconoidasida</taxon>
        <taxon>Piroplasmida</taxon>
        <taxon>Babesiidae</taxon>
        <taxon>Babesia</taxon>
    </lineage>
</organism>
<dbReference type="PROSITE" id="PS01359">
    <property type="entry name" value="ZF_PHD_1"/>
    <property type="match status" value="1"/>
</dbReference>
<name>A0A2H6KH70_9APIC</name>
<protein>
    <submittedName>
        <fullName evidence="8">PHD-finger domain-containing protein</fullName>
    </submittedName>
</protein>
<feature type="domain" description="PHD-type" evidence="6">
    <location>
        <begin position="195"/>
        <end position="245"/>
    </location>
</feature>
<evidence type="ECO:0000256" key="4">
    <source>
        <dbReference type="PROSITE-ProRule" id="PRU00175"/>
    </source>
</evidence>
<dbReference type="InterPro" id="IPR047157">
    <property type="entry name" value="PHRF1/Atg35"/>
</dbReference>
<dbReference type="InterPro" id="IPR001841">
    <property type="entry name" value="Znf_RING"/>
</dbReference>
<dbReference type="Proteomes" id="UP000236319">
    <property type="component" value="Unassembled WGS sequence"/>
</dbReference>
<reference evidence="8 9" key="1">
    <citation type="journal article" date="2017" name="BMC Genomics">
        <title>Whole-genome assembly of Babesia ovata and comparative genomics between closely related pathogens.</title>
        <authorList>
            <person name="Yamagishi J."/>
            <person name="Asada M."/>
            <person name="Hakimi H."/>
            <person name="Tanaka T.Q."/>
            <person name="Sugimoto C."/>
            <person name="Kawazu S."/>
        </authorList>
    </citation>
    <scope>NUCLEOTIDE SEQUENCE [LARGE SCALE GENOMIC DNA]</scope>
    <source>
        <strain evidence="8 9">Miyake</strain>
    </source>
</reference>
<keyword evidence="3" id="KW-0862">Zinc</keyword>
<evidence type="ECO:0000256" key="5">
    <source>
        <dbReference type="SAM" id="MobiDB-lite"/>
    </source>
</evidence>
<feature type="compositionally biased region" description="Polar residues" evidence="5">
    <location>
        <begin position="250"/>
        <end position="260"/>
    </location>
</feature>
<dbReference type="InterPro" id="IPR013083">
    <property type="entry name" value="Znf_RING/FYVE/PHD"/>
</dbReference>
<dbReference type="SUPFAM" id="SSF57850">
    <property type="entry name" value="RING/U-box"/>
    <property type="match status" value="1"/>
</dbReference>
<evidence type="ECO:0000313" key="9">
    <source>
        <dbReference type="Proteomes" id="UP000236319"/>
    </source>
</evidence>
<evidence type="ECO:0000256" key="3">
    <source>
        <dbReference type="ARBA" id="ARBA00022833"/>
    </source>
</evidence>
<feature type="compositionally biased region" description="Low complexity" evidence="5">
    <location>
        <begin position="376"/>
        <end position="390"/>
    </location>
</feature>
<dbReference type="GO" id="GO:0008270">
    <property type="term" value="F:zinc ion binding"/>
    <property type="evidence" value="ECO:0007669"/>
    <property type="project" value="UniProtKB-KW"/>
</dbReference>
<dbReference type="SUPFAM" id="SSF57903">
    <property type="entry name" value="FYVE/PHD zinc finger"/>
    <property type="match status" value="1"/>
</dbReference>
<proteinExistence type="predicted"/>
<dbReference type="EMBL" id="BDSA01000004">
    <property type="protein sequence ID" value="GBE62319.1"/>
    <property type="molecule type" value="Genomic_DNA"/>
</dbReference>
<keyword evidence="9" id="KW-1185">Reference proteome</keyword>
<dbReference type="GeneID" id="39876089"/>
<dbReference type="InterPro" id="IPR011011">
    <property type="entry name" value="Znf_FYVE_PHD"/>
</dbReference>
<dbReference type="SMART" id="SM00249">
    <property type="entry name" value="PHD"/>
    <property type="match status" value="1"/>
</dbReference>
<feature type="domain" description="RING-type" evidence="7">
    <location>
        <begin position="79"/>
        <end position="121"/>
    </location>
</feature>
<accession>A0A2H6KH70</accession>
<feature type="region of interest" description="Disordered" evidence="5">
    <location>
        <begin position="54"/>
        <end position="74"/>
    </location>
</feature>
<dbReference type="VEuPathDB" id="PiroplasmaDB:BOVATA_038120"/>
<gene>
    <name evidence="8" type="ORF">BOVATA_038120</name>
</gene>
<dbReference type="InterPro" id="IPR001965">
    <property type="entry name" value="Znf_PHD"/>
</dbReference>
<feature type="region of interest" description="Disordered" evidence="5">
    <location>
        <begin position="250"/>
        <end position="297"/>
    </location>
</feature>
<dbReference type="Gene3D" id="2.30.30.1150">
    <property type="match status" value="1"/>
</dbReference>
<dbReference type="Gene3D" id="3.30.40.10">
    <property type="entry name" value="Zinc/RING finger domain, C3HC4 (zinc finger)"/>
    <property type="match status" value="1"/>
</dbReference>
<dbReference type="CDD" id="cd15519">
    <property type="entry name" value="PHD1_Lid2p_like"/>
    <property type="match status" value="1"/>
</dbReference>
<dbReference type="PROSITE" id="PS50089">
    <property type="entry name" value="ZF_RING_2"/>
    <property type="match status" value="1"/>
</dbReference>
<dbReference type="InterPro" id="IPR019786">
    <property type="entry name" value="Zinc_finger_PHD-type_CS"/>
</dbReference>
<feature type="compositionally biased region" description="Basic residues" evidence="5">
    <location>
        <begin position="269"/>
        <end position="286"/>
    </location>
</feature>
<dbReference type="PROSITE" id="PS50016">
    <property type="entry name" value="ZF_PHD_2"/>
    <property type="match status" value="1"/>
</dbReference>
<dbReference type="InterPro" id="IPR019787">
    <property type="entry name" value="Znf_PHD-finger"/>
</dbReference>
<evidence type="ECO:0000259" key="6">
    <source>
        <dbReference type="PROSITE" id="PS50016"/>
    </source>
</evidence>
<evidence type="ECO:0000313" key="8">
    <source>
        <dbReference type="EMBL" id="GBE62319.1"/>
    </source>
</evidence>